<gene>
    <name evidence="2" type="ORF">BECKH772A_GA0070896_1002814</name>
    <name evidence="3" type="ORF">BECKH772B_GA0070898_1002614</name>
    <name evidence="4" type="ORF">BECKH772C_GA0070978_1002614</name>
</gene>
<feature type="region of interest" description="Disordered" evidence="1">
    <location>
        <begin position="1"/>
        <end position="27"/>
    </location>
</feature>
<accession>A0A450UI61</accession>
<sequence length="71" mass="7546">MAACSGSAPERCWSGPSRGFPGKGEGGVDGRRLLLWEFRGECAKDSLGAFGFGLCRVGTLHYRLGALALRE</sequence>
<name>A0A450UI61_9GAMM</name>
<proteinExistence type="predicted"/>
<reference evidence="3" key="1">
    <citation type="submission" date="2019-02" db="EMBL/GenBank/DDBJ databases">
        <authorList>
            <person name="Gruber-Vodicka R. H."/>
            <person name="Seah K. B. B."/>
        </authorList>
    </citation>
    <scope>NUCLEOTIDE SEQUENCE</scope>
    <source>
        <strain evidence="4">BECK_SA2B12</strain>
        <strain evidence="2">BECK_SA2B15</strain>
        <strain evidence="3">BECK_SA2B20</strain>
    </source>
</reference>
<protein>
    <submittedName>
        <fullName evidence="3">Uncharacterized protein</fullName>
    </submittedName>
</protein>
<evidence type="ECO:0000256" key="1">
    <source>
        <dbReference type="SAM" id="MobiDB-lite"/>
    </source>
</evidence>
<dbReference type="AlphaFoldDB" id="A0A450UI61"/>
<dbReference type="EMBL" id="CAADFI010000026">
    <property type="protein sequence ID" value="VFJ92225.1"/>
    <property type="molecule type" value="Genomic_DNA"/>
</dbReference>
<evidence type="ECO:0000313" key="2">
    <source>
        <dbReference type="EMBL" id="VFJ91190.1"/>
    </source>
</evidence>
<evidence type="ECO:0000313" key="4">
    <source>
        <dbReference type="EMBL" id="VFJ98886.1"/>
    </source>
</evidence>
<dbReference type="EMBL" id="CAADFG010000028">
    <property type="protein sequence ID" value="VFJ91190.1"/>
    <property type="molecule type" value="Genomic_DNA"/>
</dbReference>
<organism evidence="3">
    <name type="scientific">Candidatus Kentrum eta</name>
    <dbReference type="NCBI Taxonomy" id="2126337"/>
    <lineage>
        <taxon>Bacteria</taxon>
        <taxon>Pseudomonadati</taxon>
        <taxon>Pseudomonadota</taxon>
        <taxon>Gammaproteobacteria</taxon>
        <taxon>Candidatus Kentrum</taxon>
    </lineage>
</organism>
<dbReference type="EMBL" id="CAADFJ010000026">
    <property type="protein sequence ID" value="VFJ98886.1"/>
    <property type="molecule type" value="Genomic_DNA"/>
</dbReference>
<evidence type="ECO:0000313" key="3">
    <source>
        <dbReference type="EMBL" id="VFJ92225.1"/>
    </source>
</evidence>